<reference evidence="5 7" key="3">
    <citation type="submission" date="2019-07" db="EMBL/GenBank/DDBJ databases">
        <title>Active sludge and wastewater microbial communities from Klosterneuburg, Austria.</title>
        <authorList>
            <person name="Wagner M."/>
        </authorList>
    </citation>
    <scope>NUCLEOTIDE SEQUENCE [LARGE SCALE GENOMIC DNA]</scope>
    <source>
        <strain evidence="5 7">Nm2</strain>
    </source>
</reference>
<keyword evidence="6" id="KW-1185">Reference proteome</keyword>
<accession>A0A0F7KFY6</accession>
<feature type="domain" description="Histidine-specific methyltransferase SAM-dependent" evidence="3">
    <location>
        <begin position="24"/>
        <end position="319"/>
    </location>
</feature>
<dbReference type="InterPro" id="IPR035094">
    <property type="entry name" value="EgtD"/>
</dbReference>
<dbReference type="OrthoDB" id="5289726at2"/>
<dbReference type="NCBIfam" id="TIGR03438">
    <property type="entry name" value="egtD_ergothio"/>
    <property type="match status" value="1"/>
</dbReference>
<proteinExistence type="predicted"/>
<evidence type="ECO:0000313" key="6">
    <source>
        <dbReference type="Proteomes" id="UP000034156"/>
    </source>
</evidence>
<protein>
    <submittedName>
        <fullName evidence="4 5">Methyltransferase</fullName>
    </submittedName>
</protein>
<evidence type="ECO:0000259" key="3">
    <source>
        <dbReference type="Pfam" id="PF10017"/>
    </source>
</evidence>
<dbReference type="Proteomes" id="UP000324176">
    <property type="component" value="Unassembled WGS sequence"/>
</dbReference>
<dbReference type="RefSeq" id="WP_046849844.1">
    <property type="nucleotide sequence ID" value="NZ_CBDIPD010000164.1"/>
</dbReference>
<dbReference type="Pfam" id="PF10017">
    <property type="entry name" value="Methyltransf_33"/>
    <property type="match status" value="1"/>
</dbReference>
<dbReference type="PANTHER" id="PTHR43397">
    <property type="entry name" value="ERGOTHIONEINE BIOSYNTHESIS PROTEIN 1"/>
    <property type="match status" value="1"/>
</dbReference>
<dbReference type="EMBL" id="CP011451">
    <property type="protein sequence ID" value="AKH37772.1"/>
    <property type="molecule type" value="Genomic_DNA"/>
</dbReference>
<keyword evidence="1 4" id="KW-0489">Methyltransferase</keyword>
<dbReference type="InterPro" id="IPR019257">
    <property type="entry name" value="MeTrfase_dom"/>
</dbReference>
<dbReference type="GO" id="GO:0008168">
    <property type="term" value="F:methyltransferase activity"/>
    <property type="evidence" value="ECO:0007669"/>
    <property type="project" value="UniProtKB-KW"/>
</dbReference>
<reference evidence="6" key="1">
    <citation type="submission" date="2015-05" db="EMBL/GenBank/DDBJ databases">
        <title>Draft genome of Nitrosomonas communis strain Nm2.</title>
        <authorList>
            <person name="Kozlowski J.A."/>
            <person name="Kits K.D."/>
            <person name="Stein L.Y."/>
        </authorList>
    </citation>
    <scope>NUCLEOTIDE SEQUENCE [LARGE SCALE GENOMIC DNA]</scope>
    <source>
        <strain evidence="6">Nm2</strain>
    </source>
</reference>
<evidence type="ECO:0000256" key="2">
    <source>
        <dbReference type="ARBA" id="ARBA00022679"/>
    </source>
</evidence>
<evidence type="ECO:0000313" key="4">
    <source>
        <dbReference type="EMBL" id="AKH37772.1"/>
    </source>
</evidence>
<evidence type="ECO:0000313" key="5">
    <source>
        <dbReference type="EMBL" id="TYP81089.1"/>
    </source>
</evidence>
<dbReference type="InterPro" id="IPR017804">
    <property type="entry name" value="MeTrfase_EgtD-like"/>
</dbReference>
<dbReference type="PIRSF" id="PIRSF018005">
    <property type="entry name" value="UCP018005"/>
    <property type="match status" value="1"/>
</dbReference>
<dbReference type="KEGG" id="nco:AAW31_08080"/>
<dbReference type="InterPro" id="IPR029063">
    <property type="entry name" value="SAM-dependent_MTases_sf"/>
</dbReference>
<gene>
    <name evidence="4" type="ORF">AAW31_08080</name>
    <name evidence="5" type="ORF">BCL69_105426</name>
</gene>
<reference evidence="4 6" key="2">
    <citation type="journal article" date="2016" name="Genome Announc.">
        <title>Genome Sequence of Nitrosomonas communis Strain Nm2, a Mesophilic Ammonia-Oxidizing Bacterium Isolated from Mediterranean Soil.</title>
        <authorList>
            <person name="Kozlowski J.A."/>
            <person name="Kits K.D."/>
            <person name="Stein L.Y."/>
        </authorList>
    </citation>
    <scope>NUCLEOTIDE SEQUENCE [LARGE SCALE GENOMIC DNA]</scope>
    <source>
        <strain evidence="4 6">Nm2</strain>
    </source>
</reference>
<dbReference type="Gene3D" id="3.40.50.150">
    <property type="entry name" value="Vaccinia Virus protein VP39"/>
    <property type="match status" value="1"/>
</dbReference>
<keyword evidence="2 4" id="KW-0808">Transferase</keyword>
<dbReference type="Proteomes" id="UP000034156">
    <property type="component" value="Chromosome"/>
</dbReference>
<evidence type="ECO:0000256" key="1">
    <source>
        <dbReference type="ARBA" id="ARBA00022603"/>
    </source>
</evidence>
<dbReference type="SUPFAM" id="SSF53335">
    <property type="entry name" value="S-adenosyl-L-methionine-dependent methyltransferases"/>
    <property type="match status" value="1"/>
</dbReference>
<organism evidence="4 6">
    <name type="scientific">Nitrosomonas communis</name>
    <dbReference type="NCBI Taxonomy" id="44574"/>
    <lineage>
        <taxon>Bacteria</taxon>
        <taxon>Pseudomonadati</taxon>
        <taxon>Pseudomonadota</taxon>
        <taxon>Betaproteobacteria</taxon>
        <taxon>Nitrosomonadales</taxon>
        <taxon>Nitrosomonadaceae</taxon>
        <taxon>Nitrosomonas</taxon>
    </lineage>
</organism>
<name>A0A0F7KFY6_9PROT</name>
<dbReference type="InterPro" id="IPR051128">
    <property type="entry name" value="EgtD_Methyltrsf_superfamily"/>
</dbReference>
<evidence type="ECO:0000313" key="7">
    <source>
        <dbReference type="Proteomes" id="UP000324176"/>
    </source>
</evidence>
<dbReference type="AlphaFoldDB" id="A0A0F7KFY6"/>
<dbReference type="PANTHER" id="PTHR43397:SF1">
    <property type="entry name" value="ERGOTHIONEINE BIOSYNTHESIS PROTEIN 1"/>
    <property type="match status" value="1"/>
</dbReference>
<dbReference type="PATRIC" id="fig|44574.3.peg.1975"/>
<sequence length="324" mass="36601">MNISNATSIAFHDYHPKPADFFVEVIDGLLHRPRSIPPKFFYNERGSQLFEQITGLPEYYLTRTEQGILEENAEEIARIVGRNCLLIEPGSGNCEKVRLLLDALQPQTYVPMDISRDHLRKAAVNLSADYPWLDVHASCIDFTQPLDLSFCPPDSQRVAFFPGSSIGNFEPDSATRFLAQVANVVGPGGGMLIGVDLKKDRCILDAAYNDATGITAQFNLNLLKRINSELNADFDLNRFTHHAFYNEPKGRIEMHLISQLRQAVHIEQHTIEFVKGESIHTENSYKYTIEEFQALAIRAGFIPVYLWTDADALFSVQYFEIPAC</sequence>
<dbReference type="EMBL" id="VNHT01000054">
    <property type="protein sequence ID" value="TYP81089.1"/>
    <property type="molecule type" value="Genomic_DNA"/>
</dbReference>
<dbReference type="GO" id="GO:0032259">
    <property type="term" value="P:methylation"/>
    <property type="evidence" value="ECO:0007669"/>
    <property type="project" value="UniProtKB-KW"/>
</dbReference>